<keyword evidence="6" id="KW-1185">Reference proteome</keyword>
<dbReference type="OrthoDB" id="4365225at2759"/>
<evidence type="ECO:0000256" key="2">
    <source>
        <dbReference type="ARBA" id="ARBA00011353"/>
    </source>
</evidence>
<sequence length="64" mass="7402">MEQWKVEKIVGKLVDDEAISYKVRWEGYEVEDDTWEDLTALEQAQESVSAAAAALDQKRKEFQP</sequence>
<gene>
    <name evidence="5" type="ORF">EPUS_08969</name>
</gene>
<dbReference type="HOGENOM" id="CLU_2867641_0_0_1"/>
<dbReference type="GO" id="GO:0005634">
    <property type="term" value="C:nucleus"/>
    <property type="evidence" value="ECO:0007669"/>
    <property type="project" value="UniProtKB-SubCell"/>
</dbReference>
<dbReference type="GeneID" id="19243809"/>
<dbReference type="Gene3D" id="2.40.50.40">
    <property type="match status" value="1"/>
</dbReference>
<dbReference type="PROSITE" id="PS00598">
    <property type="entry name" value="CHROMO_1"/>
    <property type="match status" value="1"/>
</dbReference>
<keyword evidence="3" id="KW-0539">Nucleus</keyword>
<feature type="domain" description="Chromo" evidence="4">
    <location>
        <begin position="4"/>
        <end position="64"/>
    </location>
</feature>
<dbReference type="PROSITE" id="PS50013">
    <property type="entry name" value="CHROMO_2"/>
    <property type="match status" value="1"/>
</dbReference>
<evidence type="ECO:0000256" key="1">
    <source>
        <dbReference type="ARBA" id="ARBA00004123"/>
    </source>
</evidence>
<dbReference type="InterPro" id="IPR000953">
    <property type="entry name" value="Chromo/chromo_shadow_dom"/>
</dbReference>
<comment type="subcellular location">
    <subcellularLocation>
        <location evidence="1">Nucleus</location>
    </subcellularLocation>
</comment>
<evidence type="ECO:0000256" key="3">
    <source>
        <dbReference type="ARBA" id="ARBA00023242"/>
    </source>
</evidence>
<comment type="subunit">
    <text evidence="2">Component of the NuA4 histone acetyltransferase complex.</text>
</comment>
<evidence type="ECO:0000259" key="4">
    <source>
        <dbReference type="PROSITE" id="PS50013"/>
    </source>
</evidence>
<dbReference type="Pfam" id="PF00385">
    <property type="entry name" value="Chromo"/>
    <property type="match status" value="1"/>
</dbReference>
<proteinExistence type="predicted"/>
<dbReference type="InterPro" id="IPR023780">
    <property type="entry name" value="Chromo_domain"/>
</dbReference>
<dbReference type="CDD" id="cd00024">
    <property type="entry name" value="CD_CSD"/>
    <property type="match status" value="1"/>
</dbReference>
<dbReference type="SUPFAM" id="SSF54160">
    <property type="entry name" value="Chromo domain-like"/>
    <property type="match status" value="1"/>
</dbReference>
<dbReference type="InterPro" id="IPR023779">
    <property type="entry name" value="Chromodomain_CS"/>
</dbReference>
<dbReference type="AlphaFoldDB" id="U1GD79"/>
<dbReference type="GO" id="GO:0006338">
    <property type="term" value="P:chromatin remodeling"/>
    <property type="evidence" value="ECO:0007669"/>
    <property type="project" value="UniProtKB-ARBA"/>
</dbReference>
<organism evidence="5 6">
    <name type="scientific">Endocarpon pusillum (strain Z07020 / HMAS-L-300199)</name>
    <name type="common">Lichen-forming fungus</name>
    <dbReference type="NCBI Taxonomy" id="1263415"/>
    <lineage>
        <taxon>Eukaryota</taxon>
        <taxon>Fungi</taxon>
        <taxon>Dikarya</taxon>
        <taxon>Ascomycota</taxon>
        <taxon>Pezizomycotina</taxon>
        <taxon>Eurotiomycetes</taxon>
        <taxon>Chaetothyriomycetidae</taxon>
        <taxon>Verrucariales</taxon>
        <taxon>Verrucariaceae</taxon>
        <taxon>Endocarpon</taxon>
    </lineage>
</organism>
<name>U1GD79_ENDPU</name>
<dbReference type="EMBL" id="KE720806">
    <property type="protein sequence ID" value="ERF75557.1"/>
    <property type="molecule type" value="Genomic_DNA"/>
</dbReference>
<evidence type="ECO:0000313" key="5">
    <source>
        <dbReference type="EMBL" id="ERF75557.1"/>
    </source>
</evidence>
<dbReference type="RefSeq" id="XP_007787107.1">
    <property type="nucleotide sequence ID" value="XM_007788917.1"/>
</dbReference>
<protein>
    <recommendedName>
        <fullName evidence="4">Chromo domain-containing protein</fullName>
    </recommendedName>
</protein>
<dbReference type="InterPro" id="IPR016197">
    <property type="entry name" value="Chromo-like_dom_sf"/>
</dbReference>
<accession>U1GD79</accession>
<reference evidence="6" key="1">
    <citation type="journal article" date="2014" name="BMC Genomics">
        <title>Genome characteristics reveal the impact of lichenization on lichen-forming fungus Endocarpon pusillum Hedwig (Verrucariales, Ascomycota).</title>
        <authorList>
            <person name="Wang Y.-Y."/>
            <person name="Liu B."/>
            <person name="Zhang X.-Y."/>
            <person name="Zhou Q.-M."/>
            <person name="Zhang T."/>
            <person name="Li H."/>
            <person name="Yu Y.-F."/>
            <person name="Zhang X.-L."/>
            <person name="Hao X.-Y."/>
            <person name="Wang M."/>
            <person name="Wang L."/>
            <person name="Wei J.-C."/>
        </authorList>
    </citation>
    <scope>NUCLEOTIDE SEQUENCE [LARGE SCALE GENOMIC DNA]</scope>
    <source>
        <strain evidence="6">Z07020 / HMAS-L-300199</strain>
    </source>
</reference>
<dbReference type="Proteomes" id="UP000019373">
    <property type="component" value="Unassembled WGS sequence"/>
</dbReference>
<evidence type="ECO:0000313" key="6">
    <source>
        <dbReference type="Proteomes" id="UP000019373"/>
    </source>
</evidence>